<comment type="caution">
    <text evidence="2">The sequence shown here is derived from an EMBL/GenBank/DDBJ whole genome shotgun (WGS) entry which is preliminary data.</text>
</comment>
<dbReference type="AlphaFoldDB" id="A0A4R2NFF0"/>
<feature type="transmembrane region" description="Helical" evidence="1">
    <location>
        <begin position="36"/>
        <end position="56"/>
    </location>
</feature>
<reference evidence="2 3" key="1">
    <citation type="submission" date="2019-03" db="EMBL/GenBank/DDBJ databases">
        <title>Genomic Encyclopedia of Type Strains, Phase IV (KMG-IV): sequencing the most valuable type-strain genomes for metagenomic binning, comparative biology and taxonomic classification.</title>
        <authorList>
            <person name="Goeker M."/>
        </authorList>
    </citation>
    <scope>NUCLEOTIDE SEQUENCE [LARGE SCALE GENOMIC DNA]</scope>
    <source>
        <strain evidence="2 3">DSM 19377</strain>
    </source>
</reference>
<evidence type="ECO:0000313" key="2">
    <source>
        <dbReference type="EMBL" id="TCP19987.1"/>
    </source>
</evidence>
<organism evidence="2 3">
    <name type="scientific">Scopulibacillus darangshiensis</name>
    <dbReference type="NCBI Taxonomy" id="442528"/>
    <lineage>
        <taxon>Bacteria</taxon>
        <taxon>Bacillati</taxon>
        <taxon>Bacillota</taxon>
        <taxon>Bacilli</taxon>
        <taxon>Bacillales</taxon>
        <taxon>Sporolactobacillaceae</taxon>
        <taxon>Scopulibacillus</taxon>
    </lineage>
</organism>
<evidence type="ECO:0000313" key="3">
    <source>
        <dbReference type="Proteomes" id="UP000295416"/>
    </source>
</evidence>
<gene>
    <name evidence="2" type="ORF">EV207_15623</name>
</gene>
<protein>
    <submittedName>
        <fullName evidence="2">Uncharacterized protein</fullName>
    </submittedName>
</protein>
<name>A0A4R2NFF0_9BACL</name>
<dbReference type="Proteomes" id="UP000295416">
    <property type="component" value="Unassembled WGS sequence"/>
</dbReference>
<keyword evidence="3" id="KW-1185">Reference proteome</keyword>
<evidence type="ECO:0000256" key="1">
    <source>
        <dbReference type="SAM" id="Phobius"/>
    </source>
</evidence>
<keyword evidence="1" id="KW-0812">Transmembrane</keyword>
<keyword evidence="1" id="KW-0472">Membrane</keyword>
<proteinExistence type="predicted"/>
<sequence>MIFALVVLSFICCILLFAFTRKPILALLHYNDRVKTVRIIFGSEVIISAIGFYLIYITTVPPTGGSGNGNPMLIYFAPISLA</sequence>
<accession>A0A4R2NFF0</accession>
<keyword evidence="1" id="KW-1133">Transmembrane helix</keyword>
<dbReference type="EMBL" id="SLXK01000056">
    <property type="protein sequence ID" value="TCP19987.1"/>
    <property type="molecule type" value="Genomic_DNA"/>
</dbReference>